<name>A0A291B9D0_9GAMM</name>
<accession>A0A291B9D0</accession>
<protein>
    <submittedName>
        <fullName evidence="2">Uncharacterized protein</fullName>
    </submittedName>
</protein>
<dbReference type="Proteomes" id="UP000218160">
    <property type="component" value="Chromosome 1"/>
</dbReference>
<gene>
    <name evidence="2" type="ORF">BTN50_1093</name>
</gene>
<evidence type="ECO:0000313" key="2">
    <source>
        <dbReference type="EMBL" id="ATF09591.1"/>
    </source>
</evidence>
<reference evidence="3" key="1">
    <citation type="submission" date="2017-04" db="EMBL/GenBank/DDBJ databases">
        <title>Genome evolution of the luminous symbionts of deep sea anglerfish.</title>
        <authorList>
            <person name="Hendry T.A."/>
        </authorList>
    </citation>
    <scope>NUCLEOTIDE SEQUENCE [LARGE SCALE GENOMIC DNA]</scope>
</reference>
<evidence type="ECO:0000256" key="1">
    <source>
        <dbReference type="SAM" id="Phobius"/>
    </source>
</evidence>
<feature type="transmembrane region" description="Helical" evidence="1">
    <location>
        <begin position="28"/>
        <end position="50"/>
    </location>
</feature>
<evidence type="ECO:0000313" key="3">
    <source>
        <dbReference type="Proteomes" id="UP000218160"/>
    </source>
</evidence>
<dbReference type="EMBL" id="CP020660">
    <property type="protein sequence ID" value="ATF09591.1"/>
    <property type="molecule type" value="Genomic_DNA"/>
</dbReference>
<organism evidence="2 3">
    <name type="scientific">Candidatus Enterovibrio altilux</name>
    <dbReference type="NCBI Taxonomy" id="1927128"/>
    <lineage>
        <taxon>Bacteria</taxon>
        <taxon>Pseudomonadati</taxon>
        <taxon>Pseudomonadota</taxon>
        <taxon>Gammaproteobacteria</taxon>
        <taxon>Vibrionales</taxon>
        <taxon>Vibrionaceae</taxon>
        <taxon>Enterovibrio</taxon>
    </lineage>
</organism>
<sequence length="51" mass="5837">MTLSGAVRIIGLYFIDFWRVCLSKLGSVFLSVIFDALNSAAMIFMCIYIYY</sequence>
<keyword evidence="1" id="KW-0472">Membrane</keyword>
<keyword evidence="1" id="KW-1133">Transmembrane helix</keyword>
<keyword evidence="3" id="KW-1185">Reference proteome</keyword>
<keyword evidence="1" id="KW-0812">Transmembrane</keyword>
<proteinExistence type="predicted"/>
<dbReference type="AlphaFoldDB" id="A0A291B9D0"/>
<dbReference type="KEGG" id="elux:BTN50_1093"/>